<proteinExistence type="predicted"/>
<dbReference type="AlphaFoldDB" id="A0AAE0T604"/>
<dbReference type="Proteomes" id="UP001195483">
    <property type="component" value="Unassembled WGS sequence"/>
</dbReference>
<dbReference type="EMBL" id="JAEAOA010000964">
    <property type="protein sequence ID" value="KAK3604402.1"/>
    <property type="molecule type" value="Genomic_DNA"/>
</dbReference>
<reference evidence="2" key="1">
    <citation type="journal article" date="2021" name="Genome Biol. Evol.">
        <title>A High-Quality Reference Genome for a Parasitic Bivalve with Doubly Uniparental Inheritance (Bivalvia: Unionida).</title>
        <authorList>
            <person name="Smith C.H."/>
        </authorList>
    </citation>
    <scope>NUCLEOTIDE SEQUENCE</scope>
    <source>
        <strain evidence="2">CHS0354</strain>
    </source>
</reference>
<sequence length="118" mass="12002">MTGTLSTQAPQLGPNGGSGSQLFDPNKVNSMTSSDGAPSFNLTNSGTSGAITSGTGTSGTGISGTGTSGAGNFDANAVNQNNFNFFNPGAFTGRRSVRQMDTAPVMEKRCSWIKKKSV</sequence>
<keyword evidence="3" id="KW-1185">Reference proteome</keyword>
<organism evidence="2 3">
    <name type="scientific">Potamilus streckersoni</name>
    <dbReference type="NCBI Taxonomy" id="2493646"/>
    <lineage>
        <taxon>Eukaryota</taxon>
        <taxon>Metazoa</taxon>
        <taxon>Spiralia</taxon>
        <taxon>Lophotrochozoa</taxon>
        <taxon>Mollusca</taxon>
        <taxon>Bivalvia</taxon>
        <taxon>Autobranchia</taxon>
        <taxon>Heteroconchia</taxon>
        <taxon>Palaeoheterodonta</taxon>
        <taxon>Unionida</taxon>
        <taxon>Unionoidea</taxon>
        <taxon>Unionidae</taxon>
        <taxon>Ambleminae</taxon>
        <taxon>Lampsilini</taxon>
        <taxon>Potamilus</taxon>
    </lineage>
</organism>
<accession>A0AAE0T604</accession>
<reference evidence="2" key="3">
    <citation type="submission" date="2023-05" db="EMBL/GenBank/DDBJ databases">
        <authorList>
            <person name="Smith C.H."/>
        </authorList>
    </citation>
    <scope>NUCLEOTIDE SEQUENCE</scope>
    <source>
        <strain evidence="2">CHS0354</strain>
        <tissue evidence="2">Mantle</tissue>
    </source>
</reference>
<feature type="compositionally biased region" description="Low complexity" evidence="1">
    <location>
        <begin position="43"/>
        <end position="55"/>
    </location>
</feature>
<protein>
    <submittedName>
        <fullName evidence="2">Uncharacterized protein</fullName>
    </submittedName>
</protein>
<comment type="caution">
    <text evidence="2">The sequence shown here is derived from an EMBL/GenBank/DDBJ whole genome shotgun (WGS) entry which is preliminary data.</text>
</comment>
<evidence type="ECO:0000313" key="3">
    <source>
        <dbReference type="Proteomes" id="UP001195483"/>
    </source>
</evidence>
<feature type="region of interest" description="Disordered" evidence="1">
    <location>
        <begin position="1"/>
        <end position="74"/>
    </location>
</feature>
<evidence type="ECO:0000256" key="1">
    <source>
        <dbReference type="SAM" id="MobiDB-lite"/>
    </source>
</evidence>
<feature type="compositionally biased region" description="Gly residues" evidence="1">
    <location>
        <begin position="56"/>
        <end position="69"/>
    </location>
</feature>
<name>A0AAE0T604_9BIVA</name>
<reference evidence="2" key="2">
    <citation type="journal article" date="2021" name="Genome Biol. Evol.">
        <title>Developing a high-quality reference genome for a parasitic bivalve with doubly uniparental inheritance (Bivalvia: Unionida).</title>
        <authorList>
            <person name="Smith C.H."/>
        </authorList>
    </citation>
    <scope>NUCLEOTIDE SEQUENCE</scope>
    <source>
        <strain evidence="2">CHS0354</strain>
        <tissue evidence="2">Mantle</tissue>
    </source>
</reference>
<evidence type="ECO:0000313" key="2">
    <source>
        <dbReference type="EMBL" id="KAK3604402.1"/>
    </source>
</evidence>
<feature type="compositionally biased region" description="Polar residues" evidence="1">
    <location>
        <begin position="1"/>
        <end position="10"/>
    </location>
</feature>
<feature type="compositionally biased region" description="Polar residues" evidence="1">
    <location>
        <begin position="20"/>
        <end position="42"/>
    </location>
</feature>
<gene>
    <name evidence="2" type="ORF">CHS0354_015536</name>
</gene>